<evidence type="ECO:0000313" key="7">
    <source>
        <dbReference type="EMBL" id="MDN0074608.1"/>
    </source>
</evidence>
<keyword evidence="5 6" id="KW-0472">Membrane</keyword>
<reference evidence="7" key="1">
    <citation type="submission" date="2023-06" db="EMBL/GenBank/DDBJ databases">
        <authorList>
            <person name="Zhang S."/>
        </authorList>
    </citation>
    <scope>NUCLEOTIDE SEQUENCE</scope>
    <source>
        <strain evidence="7">SG2303</strain>
    </source>
</reference>
<evidence type="ECO:0000256" key="2">
    <source>
        <dbReference type="ARBA" id="ARBA00022475"/>
    </source>
</evidence>
<name>A0ABT7XLF9_9NEIS</name>
<dbReference type="InterPro" id="IPR001123">
    <property type="entry name" value="LeuE-type"/>
</dbReference>
<dbReference type="PIRSF" id="PIRSF006324">
    <property type="entry name" value="LeuE"/>
    <property type="match status" value="1"/>
</dbReference>
<sequence>MNELIAVSVITILAVISPGADFAMVTRNSYLYGRKAGLLAALGIALGVQVHVSYTMLGVGLLIAKAPLLFNAIKFIGAAYLVYIGYKTFVARSQVDVDLSGGEPISDFAALRTGFLTNALNPKTTLFVVSTYTQVVHVDTPVFTQIGYGLFMSFAHWAWFTLVALFFSHNRLRNTMLRGQQLLNRGIGTVLVGLGVALALAPMGH</sequence>
<evidence type="ECO:0000256" key="5">
    <source>
        <dbReference type="ARBA" id="ARBA00023136"/>
    </source>
</evidence>
<evidence type="ECO:0000256" key="3">
    <source>
        <dbReference type="ARBA" id="ARBA00022692"/>
    </source>
</evidence>
<dbReference type="Pfam" id="PF01810">
    <property type="entry name" value="LysE"/>
    <property type="match status" value="1"/>
</dbReference>
<dbReference type="Proteomes" id="UP001168540">
    <property type="component" value="Unassembled WGS sequence"/>
</dbReference>
<gene>
    <name evidence="7" type="ORF">QU481_06845</name>
</gene>
<dbReference type="EMBL" id="JAUEDK010000008">
    <property type="protein sequence ID" value="MDN0074608.1"/>
    <property type="molecule type" value="Genomic_DNA"/>
</dbReference>
<evidence type="ECO:0000256" key="1">
    <source>
        <dbReference type="ARBA" id="ARBA00004651"/>
    </source>
</evidence>
<evidence type="ECO:0000256" key="4">
    <source>
        <dbReference type="ARBA" id="ARBA00022989"/>
    </source>
</evidence>
<comment type="subcellular location">
    <subcellularLocation>
        <location evidence="1">Cell membrane</location>
        <topology evidence="1">Multi-pass membrane protein</topology>
    </subcellularLocation>
</comment>
<feature type="transmembrane region" description="Helical" evidence="6">
    <location>
        <begin position="38"/>
        <end position="61"/>
    </location>
</feature>
<dbReference type="RefSeq" id="WP_289829181.1">
    <property type="nucleotide sequence ID" value="NZ_JAUEDK010000008.1"/>
</dbReference>
<keyword evidence="2" id="KW-1003">Cell membrane</keyword>
<comment type="caution">
    <text evidence="7">The sequence shown here is derived from an EMBL/GenBank/DDBJ whole genome shotgun (WGS) entry which is preliminary data.</text>
</comment>
<keyword evidence="3 6" id="KW-0812">Transmembrane</keyword>
<feature type="transmembrane region" description="Helical" evidence="6">
    <location>
        <begin position="187"/>
        <end position="204"/>
    </location>
</feature>
<accession>A0ABT7XLF9</accession>
<organism evidence="7 8">
    <name type="scientific">Crenobacter oryzisoli</name>
    <dbReference type="NCBI Taxonomy" id="3056844"/>
    <lineage>
        <taxon>Bacteria</taxon>
        <taxon>Pseudomonadati</taxon>
        <taxon>Pseudomonadota</taxon>
        <taxon>Betaproteobacteria</taxon>
        <taxon>Neisseriales</taxon>
        <taxon>Neisseriaceae</taxon>
        <taxon>Crenobacter</taxon>
    </lineage>
</organism>
<dbReference type="PANTHER" id="PTHR30086">
    <property type="entry name" value="ARGININE EXPORTER PROTEIN ARGO"/>
    <property type="match status" value="1"/>
</dbReference>
<dbReference type="PANTHER" id="PTHR30086:SF21">
    <property type="entry name" value="TRANSPORT PROTEIN"/>
    <property type="match status" value="1"/>
</dbReference>
<keyword evidence="4 6" id="KW-1133">Transmembrane helix</keyword>
<feature type="transmembrane region" description="Helical" evidence="6">
    <location>
        <begin position="146"/>
        <end position="167"/>
    </location>
</feature>
<keyword evidence="8" id="KW-1185">Reference proteome</keyword>
<protein>
    <submittedName>
        <fullName evidence="7">LysE family transporter</fullName>
    </submittedName>
</protein>
<evidence type="ECO:0000256" key="6">
    <source>
        <dbReference type="SAM" id="Phobius"/>
    </source>
</evidence>
<proteinExistence type="predicted"/>
<feature type="transmembrane region" description="Helical" evidence="6">
    <location>
        <begin position="68"/>
        <end position="86"/>
    </location>
</feature>
<evidence type="ECO:0000313" key="8">
    <source>
        <dbReference type="Proteomes" id="UP001168540"/>
    </source>
</evidence>